<feature type="compositionally biased region" description="Low complexity" evidence="1">
    <location>
        <begin position="59"/>
        <end position="77"/>
    </location>
</feature>
<accession>A0ABP8QXI9</accession>
<organism evidence="2 3">
    <name type="scientific">Actinoallomurus oryzae</name>
    <dbReference type="NCBI Taxonomy" id="502180"/>
    <lineage>
        <taxon>Bacteria</taxon>
        <taxon>Bacillati</taxon>
        <taxon>Actinomycetota</taxon>
        <taxon>Actinomycetes</taxon>
        <taxon>Streptosporangiales</taxon>
        <taxon>Thermomonosporaceae</taxon>
        <taxon>Actinoallomurus</taxon>
    </lineage>
</organism>
<sequence>MTGTDPAAHVPAHPTRHALTDPRLTGMSRDALDTLLEKLIVPYAAAIEQRHYRQRGETDAPAPAAESSASAADLLTSTNTPPKHPGPGKPAC</sequence>
<dbReference type="Proteomes" id="UP001500503">
    <property type="component" value="Unassembled WGS sequence"/>
</dbReference>
<keyword evidence="3" id="KW-1185">Reference proteome</keyword>
<gene>
    <name evidence="2" type="ORF">GCM10023191_078660</name>
</gene>
<dbReference type="EMBL" id="BAABHF010000046">
    <property type="protein sequence ID" value="GAA4512633.1"/>
    <property type="molecule type" value="Genomic_DNA"/>
</dbReference>
<proteinExistence type="predicted"/>
<name>A0ABP8QXI9_9ACTN</name>
<evidence type="ECO:0000313" key="2">
    <source>
        <dbReference type="EMBL" id="GAA4512633.1"/>
    </source>
</evidence>
<evidence type="ECO:0000313" key="3">
    <source>
        <dbReference type="Proteomes" id="UP001500503"/>
    </source>
</evidence>
<evidence type="ECO:0000256" key="1">
    <source>
        <dbReference type="SAM" id="MobiDB-lite"/>
    </source>
</evidence>
<feature type="region of interest" description="Disordered" evidence="1">
    <location>
        <begin position="1"/>
        <end position="25"/>
    </location>
</feature>
<feature type="compositionally biased region" description="Pro residues" evidence="1">
    <location>
        <begin position="82"/>
        <end position="92"/>
    </location>
</feature>
<reference evidence="3" key="1">
    <citation type="journal article" date="2019" name="Int. J. Syst. Evol. Microbiol.">
        <title>The Global Catalogue of Microorganisms (GCM) 10K type strain sequencing project: providing services to taxonomists for standard genome sequencing and annotation.</title>
        <authorList>
            <consortium name="The Broad Institute Genomics Platform"/>
            <consortium name="The Broad Institute Genome Sequencing Center for Infectious Disease"/>
            <person name="Wu L."/>
            <person name="Ma J."/>
        </authorList>
    </citation>
    <scope>NUCLEOTIDE SEQUENCE [LARGE SCALE GENOMIC DNA]</scope>
    <source>
        <strain evidence="3">JCM 17933</strain>
    </source>
</reference>
<comment type="caution">
    <text evidence="2">The sequence shown here is derived from an EMBL/GenBank/DDBJ whole genome shotgun (WGS) entry which is preliminary data.</text>
</comment>
<protein>
    <submittedName>
        <fullName evidence="2">Uncharacterized protein</fullName>
    </submittedName>
</protein>
<feature type="region of interest" description="Disordered" evidence="1">
    <location>
        <begin position="52"/>
        <end position="92"/>
    </location>
</feature>